<dbReference type="Pfam" id="PF18024">
    <property type="entry name" value="HTH_50"/>
    <property type="match status" value="1"/>
</dbReference>
<dbReference type="Pfam" id="PF00158">
    <property type="entry name" value="Sigma54_activat"/>
    <property type="match status" value="1"/>
</dbReference>
<feature type="coiled-coil region" evidence="5">
    <location>
        <begin position="212"/>
        <end position="239"/>
    </location>
</feature>
<dbReference type="InterPro" id="IPR002078">
    <property type="entry name" value="Sigma_54_int"/>
</dbReference>
<keyword evidence="5" id="KW-0175">Coiled coil</keyword>
<keyword evidence="3" id="KW-0067">ATP-binding</keyword>
<dbReference type="AlphaFoldDB" id="A0A0C2VH41"/>
<evidence type="ECO:0000259" key="8">
    <source>
        <dbReference type="PROSITE" id="PS50113"/>
    </source>
</evidence>
<feature type="domain" description="PAC" evidence="8">
    <location>
        <begin position="169"/>
        <end position="221"/>
    </location>
</feature>
<dbReference type="SUPFAM" id="SSF46689">
    <property type="entry name" value="Homeodomain-like"/>
    <property type="match status" value="1"/>
</dbReference>
<dbReference type="GO" id="GO:0003677">
    <property type="term" value="F:DNA binding"/>
    <property type="evidence" value="ECO:0007669"/>
    <property type="project" value="UniProtKB-KW"/>
</dbReference>
<dbReference type="InterPro" id="IPR003593">
    <property type="entry name" value="AAA+_ATPase"/>
</dbReference>
<dbReference type="Gene3D" id="1.10.10.60">
    <property type="entry name" value="Homeodomain-like"/>
    <property type="match status" value="1"/>
</dbReference>
<protein>
    <recommendedName>
        <fullName evidence="4">HTH-type transcriptional regulatory protein TyrR</fullName>
    </recommendedName>
</protein>
<dbReference type="NCBIfam" id="TIGR00229">
    <property type="entry name" value="sensory_box"/>
    <property type="match status" value="1"/>
</dbReference>
<dbReference type="PROSITE" id="PS50112">
    <property type="entry name" value="PAS"/>
    <property type="match status" value="1"/>
</dbReference>
<proteinExistence type="predicted"/>
<gene>
    <name evidence="9" type="ORF">KP78_16390</name>
</gene>
<keyword evidence="2" id="KW-0058">Aromatic hydrocarbons catabolism</keyword>
<dbReference type="PATRIC" id="fig|889306.3.peg.1646"/>
<dbReference type="STRING" id="889306.KP78_16390"/>
<dbReference type="PROSITE" id="PS50113">
    <property type="entry name" value="PAC"/>
    <property type="match status" value="1"/>
</dbReference>
<evidence type="ECO:0000256" key="2">
    <source>
        <dbReference type="ARBA" id="ARBA00022797"/>
    </source>
</evidence>
<dbReference type="EMBL" id="JXRP01000013">
    <property type="protein sequence ID" value="KIL48192.1"/>
    <property type="molecule type" value="Genomic_DNA"/>
</dbReference>
<evidence type="ECO:0000313" key="9">
    <source>
        <dbReference type="EMBL" id="KIL48192.1"/>
    </source>
</evidence>
<comment type="caution">
    <text evidence="9">The sequence shown here is derived from an EMBL/GenBank/DDBJ whole genome shotgun (WGS) entry which is preliminary data.</text>
</comment>
<keyword evidence="10" id="KW-1185">Reference proteome</keyword>
<dbReference type="SMART" id="SM00382">
    <property type="entry name" value="AAA"/>
    <property type="match status" value="1"/>
</dbReference>
<dbReference type="InterPro" id="IPR000700">
    <property type="entry name" value="PAS-assoc_C"/>
</dbReference>
<evidence type="ECO:0000256" key="3">
    <source>
        <dbReference type="ARBA" id="ARBA00022840"/>
    </source>
</evidence>
<dbReference type="PANTHER" id="PTHR32071">
    <property type="entry name" value="TRANSCRIPTIONAL REGULATORY PROTEIN"/>
    <property type="match status" value="1"/>
</dbReference>
<dbReference type="Gene3D" id="1.10.8.60">
    <property type="match status" value="1"/>
</dbReference>
<keyword evidence="1" id="KW-0547">Nucleotide-binding</keyword>
<dbReference type="InterPro" id="IPR009057">
    <property type="entry name" value="Homeodomain-like_sf"/>
</dbReference>
<evidence type="ECO:0000256" key="4">
    <source>
        <dbReference type="ARBA" id="ARBA00029500"/>
    </source>
</evidence>
<dbReference type="InterPro" id="IPR000014">
    <property type="entry name" value="PAS"/>
</dbReference>
<dbReference type="Pfam" id="PF25601">
    <property type="entry name" value="AAA_lid_14"/>
    <property type="match status" value="1"/>
</dbReference>
<organism evidence="9 10">
    <name type="scientific">Jeotgalibacillus soli</name>
    <dbReference type="NCBI Taxonomy" id="889306"/>
    <lineage>
        <taxon>Bacteria</taxon>
        <taxon>Bacillati</taxon>
        <taxon>Bacillota</taxon>
        <taxon>Bacilli</taxon>
        <taxon>Bacillales</taxon>
        <taxon>Caryophanaceae</taxon>
        <taxon>Jeotgalibacillus</taxon>
    </lineage>
</organism>
<dbReference type="PROSITE" id="PS00676">
    <property type="entry name" value="SIGMA54_INTERACT_2"/>
    <property type="match status" value="1"/>
</dbReference>
<name>A0A0C2VH41_9BACL</name>
<dbReference type="InterPro" id="IPR025662">
    <property type="entry name" value="Sigma_54_int_dom_ATP-bd_1"/>
</dbReference>
<evidence type="ECO:0000259" key="7">
    <source>
        <dbReference type="PROSITE" id="PS50112"/>
    </source>
</evidence>
<dbReference type="RefSeq" id="WP_052474695.1">
    <property type="nucleotide sequence ID" value="NZ_JXRP01000013.1"/>
</dbReference>
<dbReference type="InterPro" id="IPR027417">
    <property type="entry name" value="P-loop_NTPase"/>
</dbReference>
<feature type="domain" description="Sigma-54 factor interaction" evidence="6">
    <location>
        <begin position="246"/>
        <end position="475"/>
    </location>
</feature>
<dbReference type="GO" id="GO:0005524">
    <property type="term" value="F:ATP binding"/>
    <property type="evidence" value="ECO:0007669"/>
    <property type="project" value="UniProtKB-KW"/>
</dbReference>
<dbReference type="SMART" id="SM00091">
    <property type="entry name" value="PAS"/>
    <property type="match status" value="1"/>
</dbReference>
<dbReference type="OrthoDB" id="9771372at2"/>
<dbReference type="InterPro" id="IPR058031">
    <property type="entry name" value="AAA_lid_NorR"/>
</dbReference>
<dbReference type="InterPro" id="IPR025943">
    <property type="entry name" value="Sigma_54_int_dom_ATP-bd_2"/>
</dbReference>
<feature type="domain" description="PAS" evidence="7">
    <location>
        <begin position="102"/>
        <end position="152"/>
    </location>
</feature>
<dbReference type="Gene3D" id="3.40.50.300">
    <property type="entry name" value="P-loop containing nucleotide triphosphate hydrolases"/>
    <property type="match status" value="1"/>
</dbReference>
<evidence type="ECO:0000259" key="6">
    <source>
        <dbReference type="PROSITE" id="PS50045"/>
    </source>
</evidence>
<dbReference type="CDD" id="cd00009">
    <property type="entry name" value="AAA"/>
    <property type="match status" value="1"/>
</dbReference>
<dbReference type="Pfam" id="PF13426">
    <property type="entry name" value="PAS_9"/>
    <property type="match status" value="1"/>
</dbReference>
<accession>A0A0C2VH41</accession>
<evidence type="ECO:0000313" key="10">
    <source>
        <dbReference type="Proteomes" id="UP000031938"/>
    </source>
</evidence>
<dbReference type="PROSITE" id="PS00675">
    <property type="entry name" value="SIGMA54_INTERACT_1"/>
    <property type="match status" value="1"/>
</dbReference>
<reference evidence="9 10" key="1">
    <citation type="submission" date="2015-01" db="EMBL/GenBank/DDBJ databases">
        <title>Genome sequencing of Jeotgalibacillus soli.</title>
        <authorList>
            <person name="Goh K.M."/>
            <person name="Chan K.-G."/>
            <person name="Yaakop A.S."/>
            <person name="Ee R."/>
            <person name="Gan H.M."/>
            <person name="Chan C.S."/>
        </authorList>
    </citation>
    <scope>NUCLEOTIDE SEQUENCE [LARGE SCALE GENOMIC DNA]</scope>
    <source>
        <strain evidence="9 10">P9</strain>
    </source>
</reference>
<dbReference type="SUPFAM" id="SSF55785">
    <property type="entry name" value="PYP-like sensor domain (PAS domain)"/>
    <property type="match status" value="1"/>
</dbReference>
<dbReference type="Gene3D" id="3.30.450.20">
    <property type="entry name" value="PAS domain"/>
    <property type="match status" value="1"/>
</dbReference>
<dbReference type="PROSITE" id="PS50045">
    <property type="entry name" value="SIGMA54_INTERACT_4"/>
    <property type="match status" value="1"/>
</dbReference>
<evidence type="ECO:0000256" key="1">
    <source>
        <dbReference type="ARBA" id="ARBA00022741"/>
    </source>
</evidence>
<dbReference type="CDD" id="cd00130">
    <property type="entry name" value="PAS"/>
    <property type="match status" value="1"/>
</dbReference>
<dbReference type="FunFam" id="3.40.50.300:FF:000006">
    <property type="entry name" value="DNA-binding transcriptional regulator NtrC"/>
    <property type="match status" value="1"/>
</dbReference>
<dbReference type="InterPro" id="IPR030828">
    <property type="entry name" value="HTH_TyrR"/>
</dbReference>
<evidence type="ECO:0000256" key="5">
    <source>
        <dbReference type="SAM" id="Coils"/>
    </source>
</evidence>
<dbReference type="GO" id="GO:0006355">
    <property type="term" value="P:regulation of DNA-templated transcription"/>
    <property type="evidence" value="ECO:0007669"/>
    <property type="project" value="InterPro"/>
</dbReference>
<sequence>MDASLSSHKELLDVFGISYQLFDRSKKTVYEQLSTQIPKPSAEFQQVLNEVYDTQTSWSGNLSDHDSTFTRMVPIGKGRYFAGVFVIYQDGEIQKFKEYQEIATDLKVLFDSSYDVIFVSDAQGNTLRVSSACEQLWGKKRSEFIGLNVFDLEKQKVFYPSVTSMVLKEKRKISAIQKTSTGKTLLVVGTPVLDKKGNIIRVVNASRDLTEVTRLQDELKEIKEIAEGYQKELQTIRKKRSINKKIIYSSNVMENLVDQVRRVAPYNSSVLITGESGVGKEIIASMIHEWSNRSTQPFIKINCGAIPENLLESELFGYEKGTFTGAVKEGKEGLFLAANNGTILLDEITEMPLGLQVKLLRVLQESELRKVGSVKTTKINVRIIASANRNIQTLIKEGKFREDLYYRLNVIPIEVPPLRERKEDIPILAEHFVQQFNLEYNSEKSLSDCSKLEMLKHQWKGNIRDLKNFVERLLIVSRSDQITARDVSNLLDLKSTTHLKVDMELPFQINLNDKIDLYSTLEAIEHQIIEHVASHYNTTTQIAKALNINQSTVSKKLKKYKISIKKYE</sequence>
<dbReference type="InterPro" id="IPR035965">
    <property type="entry name" value="PAS-like_dom_sf"/>
</dbReference>
<dbReference type="Proteomes" id="UP000031938">
    <property type="component" value="Unassembled WGS sequence"/>
</dbReference>
<dbReference type="SUPFAM" id="SSF52540">
    <property type="entry name" value="P-loop containing nucleoside triphosphate hydrolases"/>
    <property type="match status" value="1"/>
</dbReference>